<protein>
    <recommendedName>
        <fullName evidence="1">Competence protein CoiA nuclease-like domain-containing protein</fullName>
    </recommendedName>
</protein>
<sequence>MTRYSSNKDAEDVGCYGLVGGFARNLHTNEMFSAEECSAADGPFYCTSCFSDAVVRKCIEKKDHFAHKARLSPVFESGESDLHNKCKEEICSALVSLAPEGKWETERTISPSKKLGTLEVRPDISGRIKGKPVAIEVQASVLSLSKIVKKMETYTKLNINTVWVIPLTEALGKLPFRPRLFERYFHSMYYGRIYYWTIGSGAEVDTVHLGIAGRDMEYREWYEDGEMRTAGGYFKPYKIVKTPVYGRKINLFSDFDSDLRQEFIPYNVRKTIPKCLLWKDTLSTWWNADEEGKYTVDYFEDVYFDMKLPVSNLVNSYQPIRNSFHPFRTLTVAQWAIFFDSMGIKYEYKKKKFQLDDVAFAPDFWLPQVGMWAEVGESKLSEADCEKCQRICNISGDRCLLLEGAPKRRSYWGLAPEAEDEFYPDTDYLLISEYLHSESRFYCGTGYSRETPAKSNDYDFGDDYIAAVEQSRLLLKSLL</sequence>
<dbReference type="InterPro" id="IPR010330">
    <property type="entry name" value="CoiA_nuc"/>
</dbReference>
<evidence type="ECO:0000259" key="1">
    <source>
        <dbReference type="Pfam" id="PF06054"/>
    </source>
</evidence>
<organism evidence="2 3">
    <name type="scientific">Geomonas terrae</name>
    <dbReference type="NCBI Taxonomy" id="2562681"/>
    <lineage>
        <taxon>Bacteria</taxon>
        <taxon>Pseudomonadati</taxon>
        <taxon>Thermodesulfobacteriota</taxon>
        <taxon>Desulfuromonadia</taxon>
        <taxon>Geobacterales</taxon>
        <taxon>Geobacteraceae</taxon>
        <taxon>Geomonas</taxon>
    </lineage>
</organism>
<dbReference type="Gene3D" id="3.40.91.30">
    <property type="match status" value="1"/>
</dbReference>
<comment type="caution">
    <text evidence="2">The sequence shown here is derived from an EMBL/GenBank/DDBJ whole genome shotgun (WGS) entry which is preliminary data.</text>
</comment>
<accession>A0A4S1CCQ8</accession>
<dbReference type="Pfam" id="PF06054">
    <property type="entry name" value="CoiA_nuc"/>
    <property type="match status" value="1"/>
</dbReference>
<evidence type="ECO:0000313" key="3">
    <source>
        <dbReference type="Proteomes" id="UP000306416"/>
    </source>
</evidence>
<keyword evidence="3" id="KW-1185">Reference proteome</keyword>
<gene>
    <name evidence="2" type="ORF">E4633_12585</name>
</gene>
<dbReference type="AlphaFoldDB" id="A0A4S1CCQ8"/>
<dbReference type="RefSeq" id="WP_135870616.1">
    <property type="nucleotide sequence ID" value="NZ_SRSC01000003.1"/>
</dbReference>
<evidence type="ECO:0000313" key="2">
    <source>
        <dbReference type="EMBL" id="TGU71177.1"/>
    </source>
</evidence>
<dbReference type="Proteomes" id="UP000306416">
    <property type="component" value="Unassembled WGS sequence"/>
</dbReference>
<dbReference type="EMBL" id="SRSC01000003">
    <property type="protein sequence ID" value="TGU71177.1"/>
    <property type="molecule type" value="Genomic_DNA"/>
</dbReference>
<feature type="domain" description="Competence protein CoiA nuclease-like" evidence="1">
    <location>
        <begin position="79"/>
        <end position="166"/>
    </location>
</feature>
<reference evidence="2 3" key="1">
    <citation type="submission" date="2019-04" db="EMBL/GenBank/DDBJ databases">
        <title>Geobacter oryzae sp. nov., ferric-reducing bacteria isolated from paddy soil.</title>
        <authorList>
            <person name="Xu Z."/>
            <person name="Masuda Y."/>
            <person name="Itoh H."/>
            <person name="Senoo K."/>
        </authorList>
    </citation>
    <scope>NUCLEOTIDE SEQUENCE [LARGE SCALE GENOMIC DNA]</scope>
    <source>
        <strain evidence="2 3">Red111</strain>
    </source>
</reference>
<proteinExistence type="predicted"/>
<name>A0A4S1CCQ8_9BACT</name>